<keyword evidence="1" id="KW-0479">Metal-binding</keyword>
<dbReference type="Proteomes" id="UP001604277">
    <property type="component" value="Unassembled WGS sequence"/>
</dbReference>
<evidence type="ECO:0000256" key="3">
    <source>
        <dbReference type="SAM" id="SignalP"/>
    </source>
</evidence>
<dbReference type="CDD" id="cd04216">
    <property type="entry name" value="Phytocyanin"/>
    <property type="match status" value="1"/>
</dbReference>
<dbReference type="Gene3D" id="2.60.40.420">
    <property type="entry name" value="Cupredoxins - blue copper proteins"/>
    <property type="match status" value="1"/>
</dbReference>
<dbReference type="FunFam" id="2.60.40.420:FF:000003">
    <property type="entry name" value="Blue copper"/>
    <property type="match status" value="1"/>
</dbReference>
<reference evidence="6" key="1">
    <citation type="submission" date="2024-07" db="EMBL/GenBank/DDBJ databases">
        <title>Two chromosome-level genome assemblies of Korean endemic species Abeliophyllum distichum and Forsythia ovata (Oleaceae).</title>
        <authorList>
            <person name="Jang H."/>
        </authorList>
    </citation>
    <scope>NUCLEOTIDE SEQUENCE [LARGE SCALE GENOMIC DNA]</scope>
</reference>
<dbReference type="PANTHER" id="PTHR33021:SF339">
    <property type="entry name" value="OS07G0570600 PROTEIN"/>
    <property type="match status" value="1"/>
</dbReference>
<dbReference type="EMBL" id="JBFOLJ010000019">
    <property type="protein sequence ID" value="KAL2463473.1"/>
    <property type="molecule type" value="Genomic_DNA"/>
</dbReference>
<evidence type="ECO:0000313" key="5">
    <source>
        <dbReference type="EMBL" id="KAL2463473.1"/>
    </source>
</evidence>
<keyword evidence="6" id="KW-1185">Reference proteome</keyword>
<sequence length="154" mass="16875">MALTKTCVFFLSIIALFGASMSAVYKVGDKAGWNARGTDYNAWVAGKNFKVGDIIVFEYGPKHHNLLQVSKQDYETCTCSAPLATYTSGRDSIKIQAAEEYYFICGFQGHCQAGQKIAISTTSNANDCSTLSSYNGFELFLVLVASYFLAVQIR</sequence>
<feature type="chain" id="PRO_5044872536" evidence="3">
    <location>
        <begin position="23"/>
        <end position="154"/>
    </location>
</feature>
<comment type="caution">
    <text evidence="5">The sequence shown here is derived from an EMBL/GenBank/DDBJ whole genome shotgun (WGS) entry which is preliminary data.</text>
</comment>
<evidence type="ECO:0000256" key="2">
    <source>
        <dbReference type="ARBA" id="ARBA00023180"/>
    </source>
</evidence>
<dbReference type="PROSITE" id="PS51485">
    <property type="entry name" value="PHYTOCYANIN"/>
    <property type="match status" value="1"/>
</dbReference>
<dbReference type="AlphaFoldDB" id="A0ABD1PHT1"/>
<name>A0ABD1PHT1_9LAMI</name>
<proteinExistence type="predicted"/>
<evidence type="ECO:0000256" key="1">
    <source>
        <dbReference type="ARBA" id="ARBA00022723"/>
    </source>
</evidence>
<dbReference type="InterPro" id="IPR039391">
    <property type="entry name" value="Phytocyanin-like"/>
</dbReference>
<accession>A0ABD1PHT1</accession>
<feature type="domain" description="Phytocyanin" evidence="4">
    <location>
        <begin position="23"/>
        <end position="123"/>
    </location>
</feature>
<dbReference type="InterPro" id="IPR008972">
    <property type="entry name" value="Cupredoxin"/>
</dbReference>
<keyword evidence="2" id="KW-0325">Glycoprotein</keyword>
<gene>
    <name evidence="5" type="ORF">Fot_53129</name>
</gene>
<evidence type="ECO:0000259" key="4">
    <source>
        <dbReference type="PROSITE" id="PS51485"/>
    </source>
</evidence>
<dbReference type="InterPro" id="IPR003245">
    <property type="entry name" value="Phytocyanin_dom"/>
</dbReference>
<dbReference type="GO" id="GO:0046872">
    <property type="term" value="F:metal ion binding"/>
    <property type="evidence" value="ECO:0007669"/>
    <property type="project" value="UniProtKB-KW"/>
</dbReference>
<dbReference type="SUPFAM" id="SSF49503">
    <property type="entry name" value="Cupredoxins"/>
    <property type="match status" value="1"/>
</dbReference>
<evidence type="ECO:0000313" key="6">
    <source>
        <dbReference type="Proteomes" id="UP001604277"/>
    </source>
</evidence>
<dbReference type="Pfam" id="PF02298">
    <property type="entry name" value="Cu_bind_like"/>
    <property type="match status" value="1"/>
</dbReference>
<feature type="signal peptide" evidence="3">
    <location>
        <begin position="1"/>
        <end position="22"/>
    </location>
</feature>
<protein>
    <submittedName>
        <fullName evidence="5">Mavicyanin</fullName>
    </submittedName>
</protein>
<dbReference type="PANTHER" id="PTHR33021">
    <property type="entry name" value="BLUE COPPER PROTEIN"/>
    <property type="match status" value="1"/>
</dbReference>
<keyword evidence="3" id="KW-0732">Signal</keyword>
<organism evidence="5 6">
    <name type="scientific">Forsythia ovata</name>
    <dbReference type="NCBI Taxonomy" id="205694"/>
    <lineage>
        <taxon>Eukaryota</taxon>
        <taxon>Viridiplantae</taxon>
        <taxon>Streptophyta</taxon>
        <taxon>Embryophyta</taxon>
        <taxon>Tracheophyta</taxon>
        <taxon>Spermatophyta</taxon>
        <taxon>Magnoliopsida</taxon>
        <taxon>eudicotyledons</taxon>
        <taxon>Gunneridae</taxon>
        <taxon>Pentapetalae</taxon>
        <taxon>asterids</taxon>
        <taxon>lamiids</taxon>
        <taxon>Lamiales</taxon>
        <taxon>Oleaceae</taxon>
        <taxon>Forsythieae</taxon>
        <taxon>Forsythia</taxon>
    </lineage>
</organism>